<evidence type="ECO:0000313" key="5">
    <source>
        <dbReference type="EMBL" id="MCI2285946.1"/>
    </source>
</evidence>
<dbReference type="Pfam" id="PF10502">
    <property type="entry name" value="Peptidase_S26"/>
    <property type="match status" value="1"/>
</dbReference>
<evidence type="ECO:0000259" key="4">
    <source>
        <dbReference type="Pfam" id="PF10502"/>
    </source>
</evidence>
<dbReference type="Gene3D" id="2.10.109.10">
    <property type="entry name" value="Umud Fragment, subunit A"/>
    <property type="match status" value="1"/>
</dbReference>
<dbReference type="SUPFAM" id="SSF51306">
    <property type="entry name" value="LexA/Signal peptidase"/>
    <property type="match status" value="1"/>
</dbReference>
<organism evidence="5 6">
    <name type="scientific">Colwellia maritima</name>
    <dbReference type="NCBI Taxonomy" id="2912588"/>
    <lineage>
        <taxon>Bacteria</taxon>
        <taxon>Pseudomonadati</taxon>
        <taxon>Pseudomonadota</taxon>
        <taxon>Gammaproteobacteria</taxon>
        <taxon>Alteromonadales</taxon>
        <taxon>Colwelliaceae</taxon>
        <taxon>Colwellia</taxon>
    </lineage>
</organism>
<comment type="caution">
    <text evidence="5">The sequence shown here is derived from an EMBL/GenBank/DDBJ whole genome shotgun (WGS) entry which is preliminary data.</text>
</comment>
<evidence type="ECO:0000256" key="1">
    <source>
        <dbReference type="ARBA" id="ARBA00009370"/>
    </source>
</evidence>
<name>A0ABS9X6T8_9GAMM</name>
<dbReference type="EMBL" id="JAKKSL010000007">
    <property type="protein sequence ID" value="MCI2285946.1"/>
    <property type="molecule type" value="Genomic_DNA"/>
</dbReference>
<sequence>MLIFIKRERPILIVFVLITLFFSLFASRYTFGFNNAKSNCLYTWFFLVDKWDKDIKPGDLAAFYMNKENKFYPAAGMAWVKRVVAEGGDHLVIHKDQTIINNTVIVKHSLDYVLVHGEFTMDDVIPEITVPVNEYFLMGETPTTYDSRFWGTVKQKEIIGKAYAIL</sequence>
<comment type="similarity">
    <text evidence="1 3">Belongs to the peptidase S26 family.</text>
</comment>
<keyword evidence="3" id="KW-0645">Protease</keyword>
<dbReference type="NCBIfam" id="TIGR02227">
    <property type="entry name" value="sigpep_I_bact"/>
    <property type="match status" value="1"/>
</dbReference>
<dbReference type="EC" id="3.4.21.89" evidence="3"/>
<dbReference type="CDD" id="cd06462">
    <property type="entry name" value="Peptidase_S24_S26"/>
    <property type="match status" value="1"/>
</dbReference>
<dbReference type="PANTHER" id="PTHR43390">
    <property type="entry name" value="SIGNAL PEPTIDASE I"/>
    <property type="match status" value="1"/>
</dbReference>
<dbReference type="RefSeq" id="WP_242288992.1">
    <property type="nucleotide sequence ID" value="NZ_JAKKSL010000007.1"/>
</dbReference>
<feature type="domain" description="Peptidase S26" evidence="4">
    <location>
        <begin position="11"/>
        <end position="165"/>
    </location>
</feature>
<comment type="catalytic activity">
    <reaction evidence="3">
        <text>Cleavage of hydrophobic, N-terminal signal or leader sequences from secreted and periplasmic proteins.</text>
        <dbReference type="EC" id="3.4.21.89"/>
    </reaction>
</comment>
<dbReference type="PANTHER" id="PTHR43390:SF1">
    <property type="entry name" value="CHLOROPLAST PROCESSING PEPTIDASE"/>
    <property type="match status" value="1"/>
</dbReference>
<evidence type="ECO:0000256" key="3">
    <source>
        <dbReference type="RuleBase" id="RU362042"/>
    </source>
</evidence>
<protein>
    <recommendedName>
        <fullName evidence="2 3">Signal peptidase I</fullName>
        <ecNumber evidence="3">3.4.21.89</ecNumber>
    </recommendedName>
</protein>
<dbReference type="GO" id="GO:0009003">
    <property type="term" value="F:signal peptidase activity"/>
    <property type="evidence" value="ECO:0007669"/>
    <property type="project" value="UniProtKB-EC"/>
</dbReference>
<reference evidence="5" key="1">
    <citation type="submission" date="2022-01" db="EMBL/GenBank/DDBJ databases">
        <title>Colwellia maritima, isolated from seawater.</title>
        <authorList>
            <person name="Kristyanto S."/>
            <person name="Jung J."/>
            <person name="Jeon C.O."/>
        </authorList>
    </citation>
    <scope>NUCLEOTIDE SEQUENCE</scope>
    <source>
        <strain evidence="5">MSW7</strain>
    </source>
</reference>
<dbReference type="InterPro" id="IPR019533">
    <property type="entry name" value="Peptidase_S26"/>
</dbReference>
<dbReference type="Proteomes" id="UP001139646">
    <property type="component" value="Unassembled WGS sequence"/>
</dbReference>
<keyword evidence="6" id="KW-1185">Reference proteome</keyword>
<dbReference type="InterPro" id="IPR036286">
    <property type="entry name" value="LexA/Signal_pep-like_sf"/>
</dbReference>
<proteinExistence type="inferred from homology"/>
<dbReference type="InterPro" id="IPR000223">
    <property type="entry name" value="Pept_S26A_signal_pept_1"/>
</dbReference>
<evidence type="ECO:0000313" key="6">
    <source>
        <dbReference type="Proteomes" id="UP001139646"/>
    </source>
</evidence>
<keyword evidence="3 5" id="KW-0378">Hydrolase</keyword>
<evidence type="ECO:0000256" key="2">
    <source>
        <dbReference type="ARBA" id="ARBA00019232"/>
    </source>
</evidence>
<comment type="subcellular location">
    <subcellularLocation>
        <location evidence="3">Membrane</location>
        <topology evidence="3">Multi-pass membrane protein</topology>
    </subcellularLocation>
</comment>
<gene>
    <name evidence="5" type="primary">lepB</name>
    <name evidence="5" type="ORF">L3081_24275</name>
</gene>
<accession>A0ABS9X6T8</accession>